<evidence type="ECO:0000313" key="1">
    <source>
        <dbReference type="EMBL" id="SFP91005.1"/>
    </source>
</evidence>
<name>A0A1I5U6V8_9BACT</name>
<protein>
    <recommendedName>
        <fullName evidence="3">DUF4248 domain-containing protein</fullName>
    </recommendedName>
</protein>
<dbReference type="STRING" id="1079859.SAMN04515674_10723"/>
<dbReference type="OrthoDB" id="966000at2"/>
<dbReference type="EMBL" id="FOXH01000007">
    <property type="protein sequence ID" value="SFP91005.1"/>
    <property type="molecule type" value="Genomic_DNA"/>
</dbReference>
<gene>
    <name evidence="1" type="ORF">SAMN04515674_10723</name>
</gene>
<dbReference type="AlphaFoldDB" id="A0A1I5U6V8"/>
<reference evidence="1 2" key="1">
    <citation type="submission" date="2016-10" db="EMBL/GenBank/DDBJ databases">
        <authorList>
            <person name="de Groot N.N."/>
        </authorList>
    </citation>
    <scope>NUCLEOTIDE SEQUENCE [LARGE SCALE GENOMIC DNA]</scope>
    <source>
        <strain evidence="2">E92,LMG 26720,CCM 7988</strain>
    </source>
</reference>
<accession>A0A1I5U6V8</accession>
<evidence type="ECO:0000313" key="2">
    <source>
        <dbReference type="Proteomes" id="UP000199306"/>
    </source>
</evidence>
<proteinExistence type="predicted"/>
<organism evidence="1 2">
    <name type="scientific">Pseudarcicella hirudinis</name>
    <dbReference type="NCBI Taxonomy" id="1079859"/>
    <lineage>
        <taxon>Bacteria</taxon>
        <taxon>Pseudomonadati</taxon>
        <taxon>Bacteroidota</taxon>
        <taxon>Cytophagia</taxon>
        <taxon>Cytophagales</taxon>
        <taxon>Flectobacillaceae</taxon>
        <taxon>Pseudarcicella</taxon>
    </lineage>
</organism>
<keyword evidence="2" id="KW-1185">Reference proteome</keyword>
<evidence type="ECO:0008006" key="3">
    <source>
        <dbReference type="Google" id="ProtNLM"/>
    </source>
</evidence>
<sequence length="84" mass="9732">MFALAKSCIWVCECERIKALNIMSDTNKFPPMNRTELARKYKVSLPTFNKWLGLISNLVLIENQRIFTPKQVELIINHLGEPPD</sequence>
<dbReference type="Proteomes" id="UP000199306">
    <property type="component" value="Unassembled WGS sequence"/>
</dbReference>